<gene>
    <name evidence="1" type="ORF">METZ01_LOCUS413726</name>
</gene>
<sequence>MELDDHTESSKLQTSKVSLSSCNHLLEKNPCSTSYGTIRQYNTTVVRNGKIRFTINNAAKDSIIIAKNLTSSSSGILPVYTNVSLSQSIRGAISSEFSQYFFRTESVTLPFEIDSMTADFIESGIYD</sequence>
<proteinExistence type="predicted"/>
<dbReference type="AlphaFoldDB" id="A0A382WPW0"/>
<reference evidence="1" key="1">
    <citation type="submission" date="2018-05" db="EMBL/GenBank/DDBJ databases">
        <authorList>
            <person name="Lanie J.A."/>
            <person name="Ng W.-L."/>
            <person name="Kazmierczak K.M."/>
            <person name="Andrzejewski T.M."/>
            <person name="Davidsen T.M."/>
            <person name="Wayne K.J."/>
            <person name="Tettelin H."/>
            <person name="Glass J.I."/>
            <person name="Rusch D."/>
            <person name="Podicherti R."/>
            <person name="Tsui H.-C.T."/>
            <person name="Winkler M.E."/>
        </authorList>
    </citation>
    <scope>NUCLEOTIDE SEQUENCE</scope>
</reference>
<organism evidence="1">
    <name type="scientific">marine metagenome</name>
    <dbReference type="NCBI Taxonomy" id="408172"/>
    <lineage>
        <taxon>unclassified sequences</taxon>
        <taxon>metagenomes</taxon>
        <taxon>ecological metagenomes</taxon>
    </lineage>
</organism>
<protein>
    <submittedName>
        <fullName evidence="1">Uncharacterized protein</fullName>
    </submittedName>
</protein>
<name>A0A382WPW0_9ZZZZ</name>
<accession>A0A382WPW0</accession>
<dbReference type="EMBL" id="UINC01161587">
    <property type="protein sequence ID" value="SVD60872.1"/>
    <property type="molecule type" value="Genomic_DNA"/>
</dbReference>
<feature type="non-terminal residue" evidence="1">
    <location>
        <position position="127"/>
    </location>
</feature>
<evidence type="ECO:0000313" key="1">
    <source>
        <dbReference type="EMBL" id="SVD60872.1"/>
    </source>
</evidence>